<evidence type="ECO:0000313" key="2">
    <source>
        <dbReference type="Proteomes" id="UP000234881"/>
    </source>
</evidence>
<dbReference type="EMBL" id="PKUQ01000001">
    <property type="protein sequence ID" value="PLW79072.1"/>
    <property type="molecule type" value="Genomic_DNA"/>
</dbReference>
<organism evidence="1 2">
    <name type="scientific">Cohaesibacter celericrescens</name>
    <dbReference type="NCBI Taxonomy" id="2067669"/>
    <lineage>
        <taxon>Bacteria</taxon>
        <taxon>Pseudomonadati</taxon>
        <taxon>Pseudomonadota</taxon>
        <taxon>Alphaproteobacteria</taxon>
        <taxon>Hyphomicrobiales</taxon>
        <taxon>Cohaesibacteraceae</taxon>
    </lineage>
</organism>
<sequence length="157" mass="16707">MTDSLKSDQMLDVLAGVVSTGEGLPTLNRNQTLDDGLEALEDGGKAWLNMVDGDTDVNEEALGVSDSFELEQLASFELIVKCADEPSCRAAISDLVTKISNQIDLANDHDMIGGLAAVGCYARITRFQRDNLVTAGVPNTKGAIVTVALTFISDQPF</sequence>
<accession>A0A2N5XX45</accession>
<keyword evidence="2" id="KW-1185">Reference proteome</keyword>
<evidence type="ECO:0000313" key="1">
    <source>
        <dbReference type="EMBL" id="PLW79072.1"/>
    </source>
</evidence>
<reference evidence="1 2" key="1">
    <citation type="submission" date="2018-01" db="EMBL/GenBank/DDBJ databases">
        <title>The draft genome sequence of Cohaesibacter sp. H1304.</title>
        <authorList>
            <person name="Wang N.-N."/>
            <person name="Du Z.-J."/>
        </authorList>
    </citation>
    <scope>NUCLEOTIDE SEQUENCE [LARGE SCALE GENOMIC DNA]</scope>
    <source>
        <strain evidence="1 2">H1304</strain>
    </source>
</reference>
<proteinExistence type="predicted"/>
<comment type="caution">
    <text evidence="1">The sequence shown here is derived from an EMBL/GenBank/DDBJ whole genome shotgun (WGS) entry which is preliminary data.</text>
</comment>
<name>A0A2N5XX45_9HYPH</name>
<gene>
    <name evidence="1" type="ORF">C0081_02240</name>
</gene>
<dbReference type="Proteomes" id="UP000234881">
    <property type="component" value="Unassembled WGS sequence"/>
</dbReference>
<dbReference type="AlphaFoldDB" id="A0A2N5XX45"/>
<protein>
    <submittedName>
        <fullName evidence="1">Uncharacterized protein</fullName>
    </submittedName>
</protein>